<dbReference type="AlphaFoldDB" id="A0AAV4Q6U3"/>
<evidence type="ECO:0000313" key="2">
    <source>
        <dbReference type="Proteomes" id="UP001054945"/>
    </source>
</evidence>
<reference evidence="1 2" key="1">
    <citation type="submission" date="2021-06" db="EMBL/GenBank/DDBJ databases">
        <title>Caerostris extrusa draft genome.</title>
        <authorList>
            <person name="Kono N."/>
            <person name="Arakawa K."/>
        </authorList>
    </citation>
    <scope>NUCLEOTIDE SEQUENCE [LARGE SCALE GENOMIC DNA]</scope>
</reference>
<dbReference type="Proteomes" id="UP001054945">
    <property type="component" value="Unassembled WGS sequence"/>
</dbReference>
<gene>
    <name evidence="1" type="ORF">CEXT_708301</name>
</gene>
<sequence length="129" mass="14611">MNPISFTKDSSLPILHNGSRRLHDLASCNIRLIPFNGWRRSPGGSVVKPAPRLGQLARTLAWCRQLRVRDLGHGCCQCFRLTEPRLHDAIDIHPKKKSLAIFLPTNCNNTIIPKTILLRHWQTTSILMA</sequence>
<organism evidence="1 2">
    <name type="scientific">Caerostris extrusa</name>
    <name type="common">Bark spider</name>
    <name type="synonym">Caerostris bankana</name>
    <dbReference type="NCBI Taxonomy" id="172846"/>
    <lineage>
        <taxon>Eukaryota</taxon>
        <taxon>Metazoa</taxon>
        <taxon>Ecdysozoa</taxon>
        <taxon>Arthropoda</taxon>
        <taxon>Chelicerata</taxon>
        <taxon>Arachnida</taxon>
        <taxon>Araneae</taxon>
        <taxon>Araneomorphae</taxon>
        <taxon>Entelegynae</taxon>
        <taxon>Araneoidea</taxon>
        <taxon>Araneidae</taxon>
        <taxon>Caerostris</taxon>
    </lineage>
</organism>
<proteinExistence type="predicted"/>
<dbReference type="EMBL" id="BPLR01005641">
    <property type="protein sequence ID" value="GIY03932.1"/>
    <property type="molecule type" value="Genomic_DNA"/>
</dbReference>
<evidence type="ECO:0000313" key="1">
    <source>
        <dbReference type="EMBL" id="GIY03932.1"/>
    </source>
</evidence>
<accession>A0AAV4Q6U3</accession>
<keyword evidence="2" id="KW-1185">Reference proteome</keyword>
<name>A0AAV4Q6U3_CAEEX</name>
<comment type="caution">
    <text evidence="1">The sequence shown here is derived from an EMBL/GenBank/DDBJ whole genome shotgun (WGS) entry which is preliminary data.</text>
</comment>
<protein>
    <submittedName>
        <fullName evidence="1">Uncharacterized protein</fullName>
    </submittedName>
</protein>